<evidence type="ECO:0000256" key="2">
    <source>
        <dbReference type="ARBA" id="ARBA00004496"/>
    </source>
</evidence>
<accession>A0A699GEZ5</accession>
<dbReference type="InterPro" id="IPR001763">
    <property type="entry name" value="Rhodanese-like_dom"/>
</dbReference>
<keyword evidence="12" id="KW-0694">RNA-binding</keyword>
<evidence type="ECO:0000256" key="1">
    <source>
        <dbReference type="ARBA" id="ARBA00003986"/>
    </source>
</evidence>
<dbReference type="PANTHER" id="PTHR11933">
    <property type="entry name" value="TRNA 5-METHYLAMINOMETHYL-2-THIOURIDYLATE -METHYLTRANSFERASE"/>
    <property type="match status" value="1"/>
</dbReference>
<dbReference type="GO" id="GO:0005524">
    <property type="term" value="F:ATP binding"/>
    <property type="evidence" value="ECO:0007669"/>
    <property type="project" value="UniProtKB-KW"/>
</dbReference>
<dbReference type="InterPro" id="IPR046884">
    <property type="entry name" value="MnmA-like_central"/>
</dbReference>
<sequence>MSRCSRPSSARRWRKPRTISRPPRWSACICRATPPTAPARKSRTCALPSAACRASSTIARSTRASCAPCGSRATNWPPAPTVTAAPPCCNAWTNTWQAFAPRWNWYRPTLRSIKRRSAPRTDKVRNEAMSKKKVVIGMSGGVDSSVAAWMLKEQGYDVVGLFMKNWEDDDDSEYCSTRQDWIDAASVADVIGVDIEAVNFAAEYKDRVFADFLREYQAGRTPNPDVLCNAEIKFKAFLDHAMLLGADLIATGHYARVRQNGGKFELLKAVDHTKDQSYFLHRLNQSQLSRTLFPLGEIPKTEVRQIAEKLALPNAAKKDSTGICFIGERPFREFLNRYLSYKPGPMKTPDGKIVGEHVGLSFYTLGQRKGIGVGGMKAYKNPDGSSDAWYVARKDVAENTLYIVQGHDHPWLLSSTLRADQASWIAGEAPSPRALSAKTRYRQADVACEVAPEGASDFALRFMDAQWAVTPGQSAVLYDGDVCLGGGIIDTSAA</sequence>
<dbReference type="GO" id="GO:0061708">
    <property type="term" value="F:tRNA-5-taurinomethyluridine 2-sulfurtransferase"/>
    <property type="evidence" value="ECO:0007669"/>
    <property type="project" value="UniProtKB-EC"/>
</dbReference>
<dbReference type="InterPro" id="IPR023382">
    <property type="entry name" value="MnmA-like_central_sf"/>
</dbReference>
<evidence type="ECO:0000256" key="11">
    <source>
        <dbReference type="ARBA" id="ARBA00022840"/>
    </source>
</evidence>
<dbReference type="Gene3D" id="2.40.30.10">
    <property type="entry name" value="Translation factors"/>
    <property type="match status" value="1"/>
</dbReference>
<dbReference type="NCBIfam" id="NF001138">
    <property type="entry name" value="PRK00143.1"/>
    <property type="match status" value="1"/>
</dbReference>
<dbReference type="FunFam" id="2.40.30.10:FF:000023">
    <property type="entry name" value="tRNA-specific 2-thiouridylase MnmA"/>
    <property type="match status" value="1"/>
</dbReference>
<dbReference type="FunFam" id="2.30.30.280:FF:000001">
    <property type="entry name" value="tRNA-specific 2-thiouridylase MnmA"/>
    <property type="match status" value="1"/>
</dbReference>
<comment type="caution">
    <text evidence="16">The sequence shown here is derived from an EMBL/GenBank/DDBJ whole genome shotgun (WGS) entry which is preliminary data.</text>
</comment>
<dbReference type="InterPro" id="IPR014729">
    <property type="entry name" value="Rossmann-like_a/b/a_fold"/>
</dbReference>
<dbReference type="GO" id="GO:0005737">
    <property type="term" value="C:cytoplasm"/>
    <property type="evidence" value="ECO:0007669"/>
    <property type="project" value="UniProtKB-SubCell"/>
</dbReference>
<dbReference type="InterPro" id="IPR046885">
    <property type="entry name" value="MnmA-like_C"/>
</dbReference>
<dbReference type="EMBL" id="BKCJ010000001">
    <property type="protein sequence ID" value="GEU28141.1"/>
    <property type="molecule type" value="Genomic_DNA"/>
</dbReference>
<gene>
    <name evidence="16" type="ORF">Tci_000119</name>
</gene>
<dbReference type="GO" id="GO:0000049">
    <property type="term" value="F:tRNA binding"/>
    <property type="evidence" value="ECO:0007669"/>
    <property type="project" value="UniProtKB-KW"/>
</dbReference>
<dbReference type="AlphaFoldDB" id="A0A699GEZ5"/>
<dbReference type="EC" id="2.8.1.14" evidence="4"/>
<dbReference type="PROSITE" id="PS50206">
    <property type="entry name" value="RHODANESE_3"/>
    <property type="match status" value="1"/>
</dbReference>
<keyword evidence="11" id="KW-0067">ATP-binding</keyword>
<comment type="similarity">
    <text evidence="3">Belongs to the MnmA/TRMU family.</text>
</comment>
<evidence type="ECO:0000256" key="3">
    <source>
        <dbReference type="ARBA" id="ARBA00006191"/>
    </source>
</evidence>
<evidence type="ECO:0000256" key="12">
    <source>
        <dbReference type="ARBA" id="ARBA00022884"/>
    </source>
</evidence>
<dbReference type="FunFam" id="3.40.50.620:FF:000004">
    <property type="entry name" value="tRNA-specific 2-thiouridylase MnmA"/>
    <property type="match status" value="1"/>
</dbReference>
<dbReference type="HAMAP" id="MF_00144">
    <property type="entry name" value="tRNA_thiouridyl_MnmA"/>
    <property type="match status" value="1"/>
</dbReference>
<comment type="catalytic activity">
    <reaction evidence="14">
        <text>5-taurinomethyluridine(34) in tRNA + S-sulfanyl-L-cysteinyl-[protein] + AH2 + ATP = 5-taurinomethyl-2-thiouridine(34) in tRNA + L-cysteinyl-[protein] + A + AMP + diphosphate + H(+)</text>
        <dbReference type="Rhea" id="RHEA:47040"/>
        <dbReference type="Rhea" id="RHEA-COMP:10131"/>
        <dbReference type="Rhea" id="RHEA-COMP:11726"/>
        <dbReference type="Rhea" id="RHEA-COMP:11732"/>
        <dbReference type="Rhea" id="RHEA-COMP:11733"/>
        <dbReference type="ChEBI" id="CHEBI:13193"/>
        <dbReference type="ChEBI" id="CHEBI:15378"/>
        <dbReference type="ChEBI" id="CHEBI:17499"/>
        <dbReference type="ChEBI" id="CHEBI:29950"/>
        <dbReference type="ChEBI" id="CHEBI:30616"/>
        <dbReference type="ChEBI" id="CHEBI:33019"/>
        <dbReference type="ChEBI" id="CHEBI:61963"/>
        <dbReference type="ChEBI" id="CHEBI:87171"/>
        <dbReference type="ChEBI" id="CHEBI:87172"/>
        <dbReference type="ChEBI" id="CHEBI:456215"/>
        <dbReference type="EC" id="2.8.1.14"/>
    </reaction>
</comment>
<keyword evidence="9" id="KW-0819">tRNA processing</keyword>
<keyword evidence="7" id="KW-0820">tRNA-binding</keyword>
<keyword evidence="13" id="KW-1015">Disulfide bond</keyword>
<dbReference type="Pfam" id="PF03054">
    <property type="entry name" value="tRNA_Me_trans"/>
    <property type="match status" value="1"/>
</dbReference>
<evidence type="ECO:0000256" key="8">
    <source>
        <dbReference type="ARBA" id="ARBA00022679"/>
    </source>
</evidence>
<evidence type="ECO:0000256" key="13">
    <source>
        <dbReference type="ARBA" id="ARBA00023157"/>
    </source>
</evidence>
<dbReference type="NCBIfam" id="TIGR00420">
    <property type="entry name" value="trmU"/>
    <property type="match status" value="1"/>
</dbReference>
<dbReference type="Pfam" id="PF20259">
    <property type="entry name" value="tRNA_Me_trans_M"/>
    <property type="match status" value="1"/>
</dbReference>
<comment type="subcellular location">
    <subcellularLocation>
        <location evidence="2">Cytoplasm</location>
    </subcellularLocation>
</comment>
<keyword evidence="8" id="KW-0808">Transferase</keyword>
<dbReference type="Gene3D" id="3.40.50.620">
    <property type="entry name" value="HUPs"/>
    <property type="match status" value="1"/>
</dbReference>
<dbReference type="GO" id="GO:0002143">
    <property type="term" value="P:tRNA wobble position uridine thiolation"/>
    <property type="evidence" value="ECO:0007669"/>
    <property type="project" value="TreeGrafter"/>
</dbReference>
<evidence type="ECO:0000313" key="16">
    <source>
        <dbReference type="EMBL" id="GEU28141.1"/>
    </source>
</evidence>
<evidence type="ECO:0000256" key="5">
    <source>
        <dbReference type="ARBA" id="ARBA00013805"/>
    </source>
</evidence>
<dbReference type="SUPFAM" id="SSF52402">
    <property type="entry name" value="Adenine nucleotide alpha hydrolases-like"/>
    <property type="match status" value="1"/>
</dbReference>
<evidence type="ECO:0000256" key="10">
    <source>
        <dbReference type="ARBA" id="ARBA00022741"/>
    </source>
</evidence>
<evidence type="ECO:0000259" key="15">
    <source>
        <dbReference type="PROSITE" id="PS50206"/>
    </source>
</evidence>
<organism evidence="16">
    <name type="scientific">Tanacetum cinerariifolium</name>
    <name type="common">Dalmatian daisy</name>
    <name type="synonym">Chrysanthemum cinerariifolium</name>
    <dbReference type="NCBI Taxonomy" id="118510"/>
    <lineage>
        <taxon>Eukaryota</taxon>
        <taxon>Viridiplantae</taxon>
        <taxon>Streptophyta</taxon>
        <taxon>Embryophyta</taxon>
        <taxon>Tracheophyta</taxon>
        <taxon>Spermatophyta</taxon>
        <taxon>Magnoliopsida</taxon>
        <taxon>eudicotyledons</taxon>
        <taxon>Gunneridae</taxon>
        <taxon>Pentapetalae</taxon>
        <taxon>asterids</taxon>
        <taxon>campanulids</taxon>
        <taxon>Asterales</taxon>
        <taxon>Asteraceae</taxon>
        <taxon>Asteroideae</taxon>
        <taxon>Anthemideae</taxon>
        <taxon>Anthemidinae</taxon>
        <taxon>Tanacetum</taxon>
    </lineage>
</organism>
<dbReference type="Gene3D" id="2.30.30.280">
    <property type="entry name" value="Adenine nucleotide alpha hydrolases-like domains"/>
    <property type="match status" value="1"/>
</dbReference>
<dbReference type="PANTHER" id="PTHR11933:SF5">
    <property type="entry name" value="MITOCHONDRIAL TRNA-SPECIFIC 2-THIOURIDYLASE 1"/>
    <property type="match status" value="1"/>
</dbReference>
<name>A0A699GEZ5_TANCI</name>
<dbReference type="Pfam" id="PF20258">
    <property type="entry name" value="tRNA_Me_trans_C"/>
    <property type="match status" value="1"/>
</dbReference>
<comment type="function">
    <text evidence="1">Catalyzes the 2-thiolation of uridine at the wobble position (U34) of mitochondrial tRNA(Lys), tRNA(Glu) and tRNA(Gln). Required for the formation of 5-taurinomethyl-2-thiouridine (tm5s2U) of mitochondrial tRNA(Lys), tRNA(Glu), and tRNA(Gln) at the wobble position. ATP is required to activate the C2 atom of the wobble base.</text>
</comment>
<evidence type="ECO:0000256" key="6">
    <source>
        <dbReference type="ARBA" id="ARBA00022490"/>
    </source>
</evidence>
<dbReference type="InterPro" id="IPR004506">
    <property type="entry name" value="MnmA-like"/>
</dbReference>
<feature type="domain" description="Rhodanese" evidence="15">
    <location>
        <begin position="134"/>
        <end position="171"/>
    </location>
</feature>
<keyword evidence="10" id="KW-0547">Nucleotide-binding</keyword>
<keyword evidence="6" id="KW-0963">Cytoplasm</keyword>
<dbReference type="CDD" id="cd01998">
    <property type="entry name" value="MnmA_TRMU-like"/>
    <property type="match status" value="1"/>
</dbReference>
<evidence type="ECO:0000256" key="4">
    <source>
        <dbReference type="ARBA" id="ARBA00011953"/>
    </source>
</evidence>
<evidence type="ECO:0000256" key="14">
    <source>
        <dbReference type="ARBA" id="ARBA00049564"/>
    </source>
</evidence>
<evidence type="ECO:0000256" key="9">
    <source>
        <dbReference type="ARBA" id="ARBA00022694"/>
    </source>
</evidence>
<proteinExistence type="inferred from homology"/>
<reference evidence="16" key="1">
    <citation type="journal article" date="2019" name="Sci. Rep.">
        <title>Draft genome of Tanacetum cinerariifolium, the natural source of mosquito coil.</title>
        <authorList>
            <person name="Yamashiro T."/>
            <person name="Shiraishi A."/>
            <person name="Satake H."/>
            <person name="Nakayama K."/>
        </authorList>
    </citation>
    <scope>NUCLEOTIDE SEQUENCE</scope>
</reference>
<protein>
    <recommendedName>
        <fullName evidence="5">tRNA-specific 2-thiouridylase MnmA</fullName>
        <ecNumber evidence="4">2.8.1.14</ecNumber>
    </recommendedName>
</protein>
<evidence type="ECO:0000256" key="7">
    <source>
        <dbReference type="ARBA" id="ARBA00022555"/>
    </source>
</evidence>